<reference evidence="1" key="1">
    <citation type="submission" date="2022-06" db="EMBL/GenBank/DDBJ databases">
        <title>Phylogenomic reconstructions and comparative analyses of Kickxellomycotina fungi.</title>
        <authorList>
            <person name="Reynolds N.K."/>
            <person name="Stajich J.E."/>
            <person name="Barry K."/>
            <person name="Grigoriev I.V."/>
            <person name="Crous P."/>
            <person name="Smith M.E."/>
        </authorList>
    </citation>
    <scope>NUCLEOTIDE SEQUENCE</scope>
    <source>
        <strain evidence="1">RSA 2271</strain>
    </source>
</reference>
<accession>A0ACC1HF51</accession>
<sequence>MRPFFIHQSEFQSWTRFGSKYNLYLYRERGYLDTLNGSDRHASSVQSRRRVPVLFVPGHCGSHRQVRSIASTVTQMHAELISDGSGDSLVDFDFFAIALNEEFTALHGHSLLEQAEYVNEAIRYILSLYDDDDVSSGGDNTTTTTATTTTDSRRPRSVMVIGHSMGGMVARTAFMLPKHLDGSVDTIITLSTPHNFPPVALEQHIYDMYHEVNAFWRHGMALNNSHRAPDLRDIALVSVVGGNLDGMINSDFAYIGHVVPEPINGMTVFTTGIPDVWLSANHHSILWCRQLVRRLSRAIIELGYLGKTDVKHRMQVFRRYFGSGFEVEAALGSPVAAIPGQRAKSSVRAIDLDKTGPIIRSRHAAKRYLAVSGHDFAKLGLDSALVLLDVDYDRYHRDSDKRCIQIMYDPEISGGISQDDHESPHHSQQQ</sequence>
<protein>
    <submittedName>
        <fullName evidence="1">GPI inositol deacylase</fullName>
    </submittedName>
</protein>
<comment type="caution">
    <text evidence="1">The sequence shown here is derived from an EMBL/GenBank/DDBJ whole genome shotgun (WGS) entry which is preliminary data.</text>
</comment>
<proteinExistence type="predicted"/>
<feature type="non-terminal residue" evidence="1">
    <location>
        <position position="430"/>
    </location>
</feature>
<gene>
    <name evidence="1" type="primary">BST1</name>
    <name evidence="1" type="ORF">EV182_004152</name>
</gene>
<evidence type="ECO:0000313" key="2">
    <source>
        <dbReference type="Proteomes" id="UP001145114"/>
    </source>
</evidence>
<name>A0ACC1HF51_9FUNG</name>
<keyword evidence="2" id="KW-1185">Reference proteome</keyword>
<dbReference type="Proteomes" id="UP001145114">
    <property type="component" value="Unassembled WGS sequence"/>
</dbReference>
<evidence type="ECO:0000313" key="1">
    <source>
        <dbReference type="EMBL" id="KAJ1674005.1"/>
    </source>
</evidence>
<dbReference type="EMBL" id="JAMZIH010006359">
    <property type="protein sequence ID" value="KAJ1674005.1"/>
    <property type="molecule type" value="Genomic_DNA"/>
</dbReference>
<organism evidence="1 2">
    <name type="scientific">Spiromyces aspiralis</name>
    <dbReference type="NCBI Taxonomy" id="68401"/>
    <lineage>
        <taxon>Eukaryota</taxon>
        <taxon>Fungi</taxon>
        <taxon>Fungi incertae sedis</taxon>
        <taxon>Zoopagomycota</taxon>
        <taxon>Kickxellomycotina</taxon>
        <taxon>Kickxellomycetes</taxon>
        <taxon>Kickxellales</taxon>
        <taxon>Kickxellaceae</taxon>
        <taxon>Spiromyces</taxon>
    </lineage>
</organism>